<accession>A0ACC0BYZ7</accession>
<comment type="caution">
    <text evidence="1">The sequence shown here is derived from an EMBL/GenBank/DDBJ whole genome shotgun (WGS) entry which is preliminary data.</text>
</comment>
<dbReference type="Proteomes" id="UP001060085">
    <property type="component" value="Linkage Group LG02"/>
</dbReference>
<evidence type="ECO:0000313" key="2">
    <source>
        <dbReference type="Proteomes" id="UP001060085"/>
    </source>
</evidence>
<keyword evidence="2" id="KW-1185">Reference proteome</keyword>
<organism evidence="1 2">
    <name type="scientific">Catharanthus roseus</name>
    <name type="common">Madagascar periwinkle</name>
    <name type="synonym">Vinca rosea</name>
    <dbReference type="NCBI Taxonomy" id="4058"/>
    <lineage>
        <taxon>Eukaryota</taxon>
        <taxon>Viridiplantae</taxon>
        <taxon>Streptophyta</taxon>
        <taxon>Embryophyta</taxon>
        <taxon>Tracheophyta</taxon>
        <taxon>Spermatophyta</taxon>
        <taxon>Magnoliopsida</taxon>
        <taxon>eudicotyledons</taxon>
        <taxon>Gunneridae</taxon>
        <taxon>Pentapetalae</taxon>
        <taxon>asterids</taxon>
        <taxon>lamiids</taxon>
        <taxon>Gentianales</taxon>
        <taxon>Apocynaceae</taxon>
        <taxon>Rauvolfioideae</taxon>
        <taxon>Vinceae</taxon>
        <taxon>Catharanthinae</taxon>
        <taxon>Catharanthus</taxon>
    </lineage>
</organism>
<evidence type="ECO:0000313" key="1">
    <source>
        <dbReference type="EMBL" id="KAI5677758.1"/>
    </source>
</evidence>
<name>A0ACC0BYZ7_CATRO</name>
<gene>
    <name evidence="1" type="ORF">M9H77_08708</name>
</gene>
<dbReference type="EMBL" id="CM044702">
    <property type="protein sequence ID" value="KAI5677758.1"/>
    <property type="molecule type" value="Genomic_DNA"/>
</dbReference>
<reference evidence="2" key="1">
    <citation type="journal article" date="2023" name="Nat. Plants">
        <title>Single-cell RNA sequencing provides a high-resolution roadmap for understanding the multicellular compartmentation of specialized metabolism.</title>
        <authorList>
            <person name="Sun S."/>
            <person name="Shen X."/>
            <person name="Li Y."/>
            <person name="Li Y."/>
            <person name="Wang S."/>
            <person name="Li R."/>
            <person name="Zhang H."/>
            <person name="Shen G."/>
            <person name="Guo B."/>
            <person name="Wei J."/>
            <person name="Xu J."/>
            <person name="St-Pierre B."/>
            <person name="Chen S."/>
            <person name="Sun C."/>
        </authorList>
    </citation>
    <scope>NUCLEOTIDE SEQUENCE [LARGE SCALE GENOMIC DNA]</scope>
</reference>
<sequence length="272" mass="31391">MSVPKIETDKFDDKYDFVMWRRKMKAVSVQNKILPEVLCVCVSPSCSQVVDHWVLDSGCTFLMTPNKHWFSDFKPLNQGKVYIGNNQDCDVKCIGNIFIKMHDGMTRKLTEVRYVPDLRRNLISLSYLDFFGLSFKSKNGILRICKGNLVMLKGFRRDSLYILIGKIVCNSTALISKTVPEKTIDKIDSLDFCDHCVLGKQHKLSFSTSTHKSFAILDYVHYDLWDLKRFQLMVTNLEISIFIMLRMLSNFIPKLFHPPSLKTSIVNKLNIG</sequence>
<protein>
    <submittedName>
        <fullName evidence="1">Uncharacterized protein</fullName>
    </submittedName>
</protein>
<proteinExistence type="predicted"/>